<evidence type="ECO:0000313" key="2">
    <source>
        <dbReference type="EMBL" id="KIE44364.1"/>
    </source>
</evidence>
<proteinExistence type="predicted"/>
<dbReference type="PANTHER" id="PTHR36833:SF1">
    <property type="entry name" value="INTEGRAL MEMBRANE TRANSPORT PROTEIN"/>
    <property type="match status" value="1"/>
</dbReference>
<dbReference type="InterPro" id="IPR010390">
    <property type="entry name" value="ABC-2_transporter-like"/>
</dbReference>
<dbReference type="PANTHER" id="PTHR36833">
    <property type="entry name" value="SLR0610 PROTEIN-RELATED"/>
    <property type="match status" value="1"/>
</dbReference>
<keyword evidence="1" id="KW-0812">Transmembrane</keyword>
<feature type="transmembrane region" description="Helical" evidence="1">
    <location>
        <begin position="203"/>
        <end position="221"/>
    </location>
</feature>
<dbReference type="RefSeq" id="WP_039636070.1">
    <property type="nucleotide sequence ID" value="NZ_AYSO01000020.1"/>
</dbReference>
<feature type="transmembrane region" description="Helical" evidence="1">
    <location>
        <begin position="109"/>
        <end position="135"/>
    </location>
</feature>
<dbReference type="EMBL" id="AYSO01000020">
    <property type="protein sequence ID" value="KIE44364.1"/>
    <property type="molecule type" value="Genomic_DNA"/>
</dbReference>
<keyword evidence="1" id="KW-0472">Membrane</keyword>
<reference evidence="2 3" key="1">
    <citation type="journal article" date="2015" name="Infect. Genet. Evol.">
        <title>Genomic sequences of six botulinum neurotoxin-producing strains representing three clostridial species illustrate the mobility and diversity of botulinum neurotoxin genes.</title>
        <authorList>
            <person name="Smith T.J."/>
            <person name="Hill K.K."/>
            <person name="Xie G."/>
            <person name="Foley B.T."/>
            <person name="Williamson C.H."/>
            <person name="Foster J.T."/>
            <person name="Johnson S.L."/>
            <person name="Chertkov O."/>
            <person name="Teshima H."/>
            <person name="Gibbons H.S."/>
            <person name="Johnsky L.A."/>
            <person name="Karavis M.A."/>
            <person name="Smith L.A."/>
        </authorList>
    </citation>
    <scope>NUCLEOTIDE SEQUENCE [LARGE SCALE GENOMIC DNA]</scope>
    <source>
        <strain evidence="2 3">CDC 2741</strain>
    </source>
</reference>
<feature type="transmembrane region" description="Helical" evidence="1">
    <location>
        <begin position="227"/>
        <end position="248"/>
    </location>
</feature>
<accession>A0A0C1TUC4</accession>
<dbReference type="STRING" id="29341.RSJ17_04335"/>
<dbReference type="AlphaFoldDB" id="A0A0C1TUC4"/>
<feature type="transmembrane region" description="Helical" evidence="1">
    <location>
        <begin position="141"/>
        <end position="165"/>
    </location>
</feature>
<feature type="transmembrane region" description="Helical" evidence="1">
    <location>
        <begin position="67"/>
        <end position="88"/>
    </location>
</feature>
<organism evidence="2 3">
    <name type="scientific">Clostridium argentinense CDC 2741</name>
    <dbReference type="NCBI Taxonomy" id="1418104"/>
    <lineage>
        <taxon>Bacteria</taxon>
        <taxon>Bacillati</taxon>
        <taxon>Bacillota</taxon>
        <taxon>Clostridia</taxon>
        <taxon>Eubacteriales</taxon>
        <taxon>Clostridiaceae</taxon>
        <taxon>Clostridium</taxon>
    </lineage>
</organism>
<dbReference type="OrthoDB" id="9788195at2"/>
<dbReference type="Proteomes" id="UP000031366">
    <property type="component" value="Unassembled WGS sequence"/>
</dbReference>
<protein>
    <submittedName>
        <fullName evidence="2">ABC-2 transporter family protein</fullName>
    </submittedName>
</protein>
<gene>
    <name evidence="2" type="ORF">U732_305</name>
</gene>
<sequence length="265" mass="29532">MLMEVKNIIKLIKAYFKFNLSSAMEYKVSFIIQVLGMIINNVSFIFFWWILFNNVGTIGGYGFSDTLMLFAIMSTSFGIAFILFGNIGELTKMIVNGELDSYLIQPKDTLMNILCSKSVISAFGDVIYGIILFIFVGNFNLISIALFLFFSCISAIILSSVIVIVNSLSFYIGNAEGLSGLMLEFMVNFSSYPKGIFKGATKYIIYTIVPAAFTAHIPIALIKSFNILDFSILISVTVIWVLAAYKIFYKGLKKYESGNLIVAKL</sequence>
<evidence type="ECO:0000256" key="1">
    <source>
        <dbReference type="SAM" id="Phobius"/>
    </source>
</evidence>
<dbReference type="Pfam" id="PF06182">
    <property type="entry name" value="ABC2_membrane_6"/>
    <property type="match status" value="1"/>
</dbReference>
<evidence type="ECO:0000313" key="3">
    <source>
        <dbReference type="Proteomes" id="UP000031366"/>
    </source>
</evidence>
<keyword evidence="3" id="KW-1185">Reference proteome</keyword>
<keyword evidence="1" id="KW-1133">Transmembrane helix</keyword>
<name>A0A0C1TUC4_9CLOT</name>
<comment type="caution">
    <text evidence="2">The sequence shown here is derived from an EMBL/GenBank/DDBJ whole genome shotgun (WGS) entry which is preliminary data.</text>
</comment>
<feature type="transmembrane region" description="Helical" evidence="1">
    <location>
        <begin position="30"/>
        <end position="52"/>
    </location>
</feature>